<dbReference type="GO" id="GO:0004315">
    <property type="term" value="F:3-oxoacyl-[acyl-carrier-protein] synthase activity"/>
    <property type="evidence" value="ECO:0007669"/>
    <property type="project" value="TreeGrafter"/>
</dbReference>
<evidence type="ECO:0000256" key="3">
    <source>
        <dbReference type="RuleBase" id="RU003694"/>
    </source>
</evidence>
<dbReference type="Pfam" id="PF00109">
    <property type="entry name" value="ketoacyl-synt"/>
    <property type="match status" value="1"/>
</dbReference>
<organism evidence="5 6">
    <name type="scientific">Cohnella endophytica</name>
    <dbReference type="NCBI Taxonomy" id="2419778"/>
    <lineage>
        <taxon>Bacteria</taxon>
        <taxon>Bacillati</taxon>
        <taxon>Bacillota</taxon>
        <taxon>Bacilli</taxon>
        <taxon>Bacillales</taxon>
        <taxon>Paenibacillaceae</taxon>
        <taxon>Cohnella</taxon>
    </lineage>
</organism>
<dbReference type="PANTHER" id="PTHR11712:SF336">
    <property type="entry name" value="3-OXOACYL-[ACYL-CARRIER-PROTEIN] SYNTHASE, MITOCHONDRIAL"/>
    <property type="match status" value="1"/>
</dbReference>
<evidence type="ECO:0000313" key="5">
    <source>
        <dbReference type="EMBL" id="RKP54144.1"/>
    </source>
</evidence>
<dbReference type="PROSITE" id="PS52004">
    <property type="entry name" value="KS3_2"/>
    <property type="match status" value="1"/>
</dbReference>
<dbReference type="InterPro" id="IPR016039">
    <property type="entry name" value="Thiolase-like"/>
</dbReference>
<dbReference type="InterPro" id="IPR020841">
    <property type="entry name" value="PKS_Beta-ketoAc_synthase_dom"/>
</dbReference>
<dbReference type="Gene3D" id="3.40.47.10">
    <property type="match status" value="2"/>
</dbReference>
<dbReference type="InterPro" id="IPR014030">
    <property type="entry name" value="Ketoacyl_synth_N"/>
</dbReference>
<evidence type="ECO:0000313" key="6">
    <source>
        <dbReference type="Proteomes" id="UP000282076"/>
    </source>
</evidence>
<dbReference type="SUPFAM" id="SSF53901">
    <property type="entry name" value="Thiolase-like"/>
    <property type="match status" value="2"/>
</dbReference>
<gene>
    <name evidence="5" type="ORF">D7Z26_12240</name>
</gene>
<dbReference type="RefSeq" id="WP_120977250.1">
    <property type="nucleotide sequence ID" value="NZ_RBZM01000005.1"/>
</dbReference>
<dbReference type="Pfam" id="PF02801">
    <property type="entry name" value="Ketoacyl-synt_C"/>
    <property type="match status" value="1"/>
</dbReference>
<accession>A0A494XWT0</accession>
<protein>
    <recommendedName>
        <fullName evidence="4">Ketosynthase family 3 (KS3) domain-containing protein</fullName>
    </recommendedName>
</protein>
<dbReference type="GO" id="GO:0006633">
    <property type="term" value="P:fatty acid biosynthetic process"/>
    <property type="evidence" value="ECO:0007669"/>
    <property type="project" value="TreeGrafter"/>
</dbReference>
<sequence length="412" mass="44079">MNDTHDSIVITGLGVISAFGSHPENVWDALENVHNGRVKLNNYLNEFFTLENVSGIPIQNWNPEELLGKKGLQYMPLSAKYLMGAALLAVRDAWSEDQMPAPDQLGLVVGSNFAGVKTSVVFDHTTITEGPKYVSPMEAPNGLANSPASYLAIRIRSRACNTTISTGQNAGIDALGYAMNLLRNKRATSVIVGGVEELNSRVLWIYENSGLLPGKETDTAGVPFNSNSSGIVPGEGSAVAVLESRSEAEARGAHIYGELVSWGSSFSTDIRPERRANALERSITQVLQKSGLKKEEIRLIIASANGCNPQDRAEATALNNIFSEYQLPIMTVKETLGETFGAAGLFQLLSAVGVMTRGVVPPTVNLSPNTEHLNVLSGLSSTKRNLEMSGSNILLTSQDTFGSSSALLVRAT</sequence>
<dbReference type="OrthoDB" id="7061549at2"/>
<reference evidence="5 6" key="1">
    <citation type="submission" date="2018-10" db="EMBL/GenBank/DDBJ databases">
        <title>Cohnella sp. M2MS4P-1, whole genome shotgun sequence.</title>
        <authorList>
            <person name="Tuo L."/>
        </authorList>
    </citation>
    <scope>NUCLEOTIDE SEQUENCE [LARGE SCALE GENOMIC DNA]</scope>
    <source>
        <strain evidence="5 6">M2MS4P-1</strain>
    </source>
</reference>
<keyword evidence="2 3" id="KW-0808">Transferase</keyword>
<evidence type="ECO:0000259" key="4">
    <source>
        <dbReference type="PROSITE" id="PS52004"/>
    </source>
</evidence>
<name>A0A494XWT0_9BACL</name>
<dbReference type="InterPro" id="IPR014031">
    <property type="entry name" value="Ketoacyl_synth_C"/>
</dbReference>
<feature type="domain" description="Ketosynthase family 3 (KS3)" evidence="4">
    <location>
        <begin position="5"/>
        <end position="411"/>
    </location>
</feature>
<proteinExistence type="inferred from homology"/>
<evidence type="ECO:0000256" key="2">
    <source>
        <dbReference type="ARBA" id="ARBA00022679"/>
    </source>
</evidence>
<dbReference type="EMBL" id="RBZM01000005">
    <property type="protein sequence ID" value="RKP54144.1"/>
    <property type="molecule type" value="Genomic_DNA"/>
</dbReference>
<dbReference type="Proteomes" id="UP000282076">
    <property type="component" value="Unassembled WGS sequence"/>
</dbReference>
<dbReference type="PANTHER" id="PTHR11712">
    <property type="entry name" value="POLYKETIDE SYNTHASE-RELATED"/>
    <property type="match status" value="1"/>
</dbReference>
<comment type="caution">
    <text evidence="5">The sequence shown here is derived from an EMBL/GenBank/DDBJ whole genome shotgun (WGS) entry which is preliminary data.</text>
</comment>
<dbReference type="SMART" id="SM00825">
    <property type="entry name" value="PKS_KS"/>
    <property type="match status" value="1"/>
</dbReference>
<dbReference type="AlphaFoldDB" id="A0A494XWT0"/>
<evidence type="ECO:0000256" key="1">
    <source>
        <dbReference type="ARBA" id="ARBA00008467"/>
    </source>
</evidence>
<comment type="similarity">
    <text evidence="1 3">Belongs to the thiolase-like superfamily. Beta-ketoacyl-ACP synthases family.</text>
</comment>
<keyword evidence="6" id="KW-1185">Reference proteome</keyword>
<dbReference type="InterPro" id="IPR000794">
    <property type="entry name" value="Beta-ketoacyl_synthase"/>
</dbReference>